<evidence type="ECO:0000313" key="3">
    <source>
        <dbReference type="Proteomes" id="UP000475862"/>
    </source>
</evidence>
<evidence type="ECO:0000313" key="2">
    <source>
        <dbReference type="EMBL" id="KAE9538933.1"/>
    </source>
</evidence>
<dbReference type="InterPro" id="IPR022542">
    <property type="entry name" value="FOCAD/RST1_DUF3730"/>
</dbReference>
<keyword evidence="3" id="KW-1185">Reference proteome</keyword>
<comment type="caution">
    <text evidence="2">The sequence shown here is derived from an EMBL/GenBank/DDBJ whole genome shotgun (WGS) entry which is preliminary data.</text>
</comment>
<dbReference type="AlphaFoldDB" id="A0A6G0TWK9"/>
<dbReference type="EMBL" id="VYZN01000015">
    <property type="protein sequence ID" value="KAE9538933.1"/>
    <property type="molecule type" value="Genomic_DNA"/>
</dbReference>
<dbReference type="OrthoDB" id="6354723at2759"/>
<feature type="domain" description="DUF3730" evidence="1">
    <location>
        <begin position="442"/>
        <end position="650"/>
    </location>
</feature>
<protein>
    <recommendedName>
        <fullName evidence="1">DUF3730 domain-containing protein</fullName>
    </recommendedName>
</protein>
<evidence type="ECO:0000259" key="1">
    <source>
        <dbReference type="Pfam" id="PF12530"/>
    </source>
</evidence>
<sequence length="1147" mass="132767">MDTLTEIKRKIDSGNTISVTAATDNLINMIKSKIRGNRSDMTNIPEMLLLQEYCCNQNPIISTTTLRALCTFMMSNNYQNQLLIDWLVVLNPQIKCRTGFIQEIFELLVFGLKNKDNNSNINILVDILIKIMDESIEEWHAILFHMKINTHFDDHEFINGWLNVTKRLFKFIFLSQTSSNHRSMFVKLFVEILNCASDYDLLFEIYSWLQIDNLDDILFLYNILEEFCITIPDSLHTTKYNLCLCLIQTSIQLISHGFDPTSMFQRLNSLLILCPCASDISLLCCSRTLSLCSSKFVHKIIDFCLNIVQKYGCHKIIAQTVIASILQWNRTKLIDNEKMTMILSTFNSDNVISKSCANNHKLYPFLSSDSFLMSSYSLIKLCPEFSNKEFTSKWLSDINYTSDLLNDTQFNFYLAGLYLSKICDCFQQQTILKLLNKQFLLPLISYSLDLEISHYGRFDLIKAIPTAACVPENISLIISLIKHFENSNDETLNKLSIDMYYDLWITEVRCYRFLMYCLSKDKPGWQWNVVKSYTIRKMVKSNPNSDLVSVLKQMIGFYIKHSMHLPMKLAFESSVDLCLAEYMNPESLIKMIDKTNLDIHHSSVISSYCNLLMVLSNQTTENEKRIDCFQKLWSMVLHSNDNTVKCALKSLSGTDLETMPFNVLPKIFQSYPKVVTQLEDSEKLDLFNGPIPGECWVKFLQSINKRFINEAQMMLSVWLGRELEKNVIIRVQSDNEPKHLKHLSDHSIARGLMSFVVPKRKQTLDVDEDTKVACLGVINGADKQMYPFDWGFLEKYVIEGPNNKLWKESVILIAKQSTKSTSAFRLLSKCYDHHSNFDTNQIKLLVTILYKVSNIIFHDLQKQFVTDIVNEILNKIHKIHSNSNLDVDLLCHILSEFKNILQSPQTNMENVHFICDILQNIWCTINLENKEIIYAFLGCCLSMPTEMLKNLRPYPVQESMLQKFIILCSAQNFTSSNTSFDSLNECVQACNQFSKNHEFLYDSVNEVFKLKMFVPYHNEFIANFMIYLTSFVKKTNSFENVVFKCLFQDIFDVLCSIFINFIVTLSGYDTISFTFNRKLNSSAFPVALATYSKNTSQSSRTIEWLKTMISNSSLPEEYSKLFYCCLAAFKNDQCLLVWANKKKIILH</sequence>
<organism evidence="2 3">
    <name type="scientific">Aphis glycines</name>
    <name type="common">Soybean aphid</name>
    <dbReference type="NCBI Taxonomy" id="307491"/>
    <lineage>
        <taxon>Eukaryota</taxon>
        <taxon>Metazoa</taxon>
        <taxon>Ecdysozoa</taxon>
        <taxon>Arthropoda</taxon>
        <taxon>Hexapoda</taxon>
        <taxon>Insecta</taxon>
        <taxon>Pterygota</taxon>
        <taxon>Neoptera</taxon>
        <taxon>Paraneoptera</taxon>
        <taxon>Hemiptera</taxon>
        <taxon>Sternorrhyncha</taxon>
        <taxon>Aphidomorpha</taxon>
        <taxon>Aphidoidea</taxon>
        <taxon>Aphididae</taxon>
        <taxon>Aphidini</taxon>
        <taxon>Aphis</taxon>
        <taxon>Aphis</taxon>
    </lineage>
</organism>
<proteinExistence type="predicted"/>
<name>A0A6G0TWK9_APHGL</name>
<accession>A0A6G0TWK9</accession>
<reference evidence="2 3" key="1">
    <citation type="submission" date="2019-08" db="EMBL/GenBank/DDBJ databases">
        <title>The genome of the soybean aphid Biotype 1, its phylome, world population structure and adaptation to the North American continent.</title>
        <authorList>
            <person name="Giordano R."/>
            <person name="Donthu R.K."/>
            <person name="Hernandez A.G."/>
            <person name="Wright C.L."/>
            <person name="Zimin A.V."/>
        </authorList>
    </citation>
    <scope>NUCLEOTIDE SEQUENCE [LARGE SCALE GENOMIC DNA]</scope>
    <source>
        <tissue evidence="2">Whole aphids</tissue>
    </source>
</reference>
<gene>
    <name evidence="2" type="ORF">AGLY_005515</name>
</gene>
<dbReference type="Pfam" id="PF12530">
    <property type="entry name" value="DUF3730"/>
    <property type="match status" value="1"/>
</dbReference>
<dbReference type="Proteomes" id="UP000475862">
    <property type="component" value="Unassembled WGS sequence"/>
</dbReference>